<dbReference type="Gene3D" id="3.90.1140.10">
    <property type="entry name" value="Cyclic phosphodiesterase"/>
    <property type="match status" value="1"/>
</dbReference>
<sequence>MENEALNRHYAKLYAHALEKFSTDDYEIDTQLADPTDTRFGITLVIRPDQATKDRISAFLQALQTIEPSQYFYRQSDMHITVMSIISCYADFALDTIYLPDYQSLIEKSLARIPPFQISFRGITASPSCVLIQGFFQDDSLNDFRNNLRDNFRASGLEHSIDQRYTIRTAHATVCRLTHPLTHKPAFLALLEKYRDHDFGTFTVDRIELVANDWYQRHEKVHLLHTFSLPQHG</sequence>
<keyword evidence="1" id="KW-0436">Ligase</keyword>
<accession>A0ABY7WG24</accession>
<dbReference type="SUPFAM" id="SSF55144">
    <property type="entry name" value="LigT-like"/>
    <property type="match status" value="1"/>
</dbReference>
<name>A0ABY7WG24_9SPHI</name>
<proteinExistence type="predicted"/>
<organism evidence="1 2">
    <name type="scientific">Sphingobacterium oryzagri</name>
    <dbReference type="NCBI Taxonomy" id="3025669"/>
    <lineage>
        <taxon>Bacteria</taxon>
        <taxon>Pseudomonadati</taxon>
        <taxon>Bacteroidota</taxon>
        <taxon>Sphingobacteriia</taxon>
        <taxon>Sphingobacteriales</taxon>
        <taxon>Sphingobacteriaceae</taxon>
        <taxon>Sphingobacterium</taxon>
    </lineage>
</organism>
<dbReference type="RefSeq" id="WP_274266297.1">
    <property type="nucleotide sequence ID" value="NZ_CP117880.1"/>
</dbReference>
<dbReference type="EMBL" id="CP117880">
    <property type="protein sequence ID" value="WDF67569.1"/>
    <property type="molecule type" value="Genomic_DNA"/>
</dbReference>
<protein>
    <submittedName>
        <fullName evidence="1">2'-5' RNA ligase family protein</fullName>
    </submittedName>
</protein>
<gene>
    <name evidence="1" type="ORF">PQ465_14815</name>
</gene>
<dbReference type="Pfam" id="PF13563">
    <property type="entry name" value="2_5_RNA_ligase2"/>
    <property type="match status" value="1"/>
</dbReference>
<dbReference type="Proteomes" id="UP001221558">
    <property type="component" value="Chromosome"/>
</dbReference>
<keyword evidence="2" id="KW-1185">Reference proteome</keyword>
<dbReference type="GO" id="GO:0016874">
    <property type="term" value="F:ligase activity"/>
    <property type="evidence" value="ECO:0007669"/>
    <property type="project" value="UniProtKB-KW"/>
</dbReference>
<reference evidence="1 2" key="1">
    <citation type="submission" date="2023-02" db="EMBL/GenBank/DDBJ databases">
        <title>Genome sequence of Sphingobacterium sp. KACC 22765.</title>
        <authorList>
            <person name="Kim S."/>
            <person name="Heo J."/>
            <person name="Kwon S.-W."/>
        </authorList>
    </citation>
    <scope>NUCLEOTIDE SEQUENCE [LARGE SCALE GENOMIC DNA]</scope>
    <source>
        <strain evidence="1 2">KACC 22765</strain>
    </source>
</reference>
<evidence type="ECO:0000313" key="1">
    <source>
        <dbReference type="EMBL" id="WDF67569.1"/>
    </source>
</evidence>
<evidence type="ECO:0000313" key="2">
    <source>
        <dbReference type="Proteomes" id="UP001221558"/>
    </source>
</evidence>
<dbReference type="InterPro" id="IPR009097">
    <property type="entry name" value="Cyclic_Pdiesterase"/>
</dbReference>